<dbReference type="AlphaFoldDB" id="A0A853EV49"/>
<reference evidence="4 5" key="1">
    <citation type="submission" date="2020-07" db="EMBL/GenBank/DDBJ databases">
        <title>MOT database genomes.</title>
        <authorList>
            <person name="Joseph S."/>
            <person name="Aduse-Opoku J."/>
            <person name="Hashim A."/>
            <person name="Wade W."/>
            <person name="Curtis M."/>
        </authorList>
    </citation>
    <scope>NUCLEOTIDE SEQUENCE [LARGE SCALE GENOMIC DNA]</scope>
    <source>
        <strain evidence="4 5">DSM 100099</strain>
    </source>
</reference>
<sequence length="217" mass="23227">MSDQTPDHYFTAEPASSAERRALTVVLDGTSVDVETAGGIFSPGRLDLGTQVLLRTVSGPPTGDVLDLGCGWGPVALTMAMQNPLARVWAVDVNERSLDLTRRNASRLGLDGITACTPDDVPADVRLAQIWSNPPIRVGKEMLHSMLDRWLPRLVPGGSAYLVVQRNLGADSLMGWMNDRYDGTTAEVRTPEGAPFEAVATKLASAKGFRVIEVVAG</sequence>
<evidence type="ECO:0000313" key="5">
    <source>
        <dbReference type="Proteomes" id="UP000561011"/>
    </source>
</evidence>
<keyword evidence="5" id="KW-1185">Reference proteome</keyword>
<dbReference type="EMBL" id="JACBYE010000033">
    <property type="protein sequence ID" value="NYS94417.1"/>
    <property type="molecule type" value="Genomic_DNA"/>
</dbReference>
<comment type="caution">
    <text evidence="4">The sequence shown here is derived from an EMBL/GenBank/DDBJ whole genome shotgun (WGS) entry which is preliminary data.</text>
</comment>
<dbReference type="InterPro" id="IPR007848">
    <property type="entry name" value="Small_mtfrase_dom"/>
</dbReference>
<proteinExistence type="predicted"/>
<protein>
    <submittedName>
        <fullName evidence="4">Methyltransferase</fullName>
    </submittedName>
</protein>
<evidence type="ECO:0000313" key="4">
    <source>
        <dbReference type="EMBL" id="NYS94417.1"/>
    </source>
</evidence>
<keyword evidence="2 4" id="KW-0808">Transferase</keyword>
<dbReference type="InterPro" id="IPR029063">
    <property type="entry name" value="SAM-dependent_MTases_sf"/>
</dbReference>
<dbReference type="RefSeq" id="WP_179913817.1">
    <property type="nucleotide sequence ID" value="NZ_JACBYE010000033.1"/>
</dbReference>
<dbReference type="GO" id="GO:0032259">
    <property type="term" value="P:methylation"/>
    <property type="evidence" value="ECO:0007669"/>
    <property type="project" value="UniProtKB-KW"/>
</dbReference>
<name>A0A853EV49_9MICO</name>
<accession>A0A853EV49</accession>
<dbReference type="PANTHER" id="PTHR47816">
    <property type="entry name" value="RIBOSOMAL RNA SMALL SUBUNIT METHYLTRANSFERASE C"/>
    <property type="match status" value="1"/>
</dbReference>
<dbReference type="GO" id="GO:0008757">
    <property type="term" value="F:S-adenosylmethionine-dependent methyltransferase activity"/>
    <property type="evidence" value="ECO:0007669"/>
    <property type="project" value="InterPro"/>
</dbReference>
<gene>
    <name evidence="4" type="ORF">HZZ10_12930</name>
</gene>
<evidence type="ECO:0000259" key="3">
    <source>
        <dbReference type="Pfam" id="PF05175"/>
    </source>
</evidence>
<dbReference type="PANTHER" id="PTHR47816:SF4">
    <property type="entry name" value="RIBOSOMAL RNA SMALL SUBUNIT METHYLTRANSFERASE C"/>
    <property type="match status" value="1"/>
</dbReference>
<dbReference type="Proteomes" id="UP000561011">
    <property type="component" value="Unassembled WGS sequence"/>
</dbReference>
<evidence type="ECO:0000256" key="1">
    <source>
        <dbReference type="ARBA" id="ARBA00022603"/>
    </source>
</evidence>
<dbReference type="Pfam" id="PF05175">
    <property type="entry name" value="MTS"/>
    <property type="match status" value="1"/>
</dbReference>
<dbReference type="SUPFAM" id="SSF53335">
    <property type="entry name" value="S-adenosyl-L-methionine-dependent methyltransferases"/>
    <property type="match status" value="1"/>
</dbReference>
<feature type="domain" description="Methyltransferase small" evidence="3">
    <location>
        <begin position="33"/>
        <end position="174"/>
    </location>
</feature>
<keyword evidence="1 4" id="KW-0489">Methyltransferase</keyword>
<dbReference type="CDD" id="cd02440">
    <property type="entry name" value="AdoMet_MTases"/>
    <property type="match status" value="1"/>
</dbReference>
<organism evidence="4 5">
    <name type="scientific">Sanguibacter inulinus</name>
    <dbReference type="NCBI Taxonomy" id="60922"/>
    <lineage>
        <taxon>Bacteria</taxon>
        <taxon>Bacillati</taxon>
        <taxon>Actinomycetota</taxon>
        <taxon>Actinomycetes</taxon>
        <taxon>Micrococcales</taxon>
        <taxon>Sanguibacteraceae</taxon>
        <taxon>Sanguibacter</taxon>
    </lineage>
</organism>
<evidence type="ECO:0000256" key="2">
    <source>
        <dbReference type="ARBA" id="ARBA00022679"/>
    </source>
</evidence>
<dbReference type="InterPro" id="IPR046977">
    <property type="entry name" value="RsmC/RlmG"/>
</dbReference>
<dbReference type="Gene3D" id="3.40.50.150">
    <property type="entry name" value="Vaccinia Virus protein VP39"/>
    <property type="match status" value="1"/>
</dbReference>